<organism evidence="3 4">
    <name type="scientific">Polyplosphaeria fusca</name>
    <dbReference type="NCBI Taxonomy" id="682080"/>
    <lineage>
        <taxon>Eukaryota</taxon>
        <taxon>Fungi</taxon>
        <taxon>Dikarya</taxon>
        <taxon>Ascomycota</taxon>
        <taxon>Pezizomycotina</taxon>
        <taxon>Dothideomycetes</taxon>
        <taxon>Pleosporomycetidae</taxon>
        <taxon>Pleosporales</taxon>
        <taxon>Tetraplosphaeriaceae</taxon>
        <taxon>Polyplosphaeria</taxon>
    </lineage>
</organism>
<dbReference type="Pfam" id="PF00856">
    <property type="entry name" value="SET"/>
    <property type="match status" value="1"/>
</dbReference>
<dbReference type="InterPro" id="IPR001214">
    <property type="entry name" value="SET_dom"/>
</dbReference>
<dbReference type="InterPro" id="IPR046341">
    <property type="entry name" value="SET_dom_sf"/>
</dbReference>
<name>A0A9P4RAU4_9PLEO</name>
<dbReference type="SMART" id="SM00317">
    <property type="entry name" value="SET"/>
    <property type="match status" value="1"/>
</dbReference>
<dbReference type="EMBL" id="ML996101">
    <property type="protein sequence ID" value="KAF2740081.1"/>
    <property type="molecule type" value="Genomic_DNA"/>
</dbReference>
<accession>A0A9P4RAU4</accession>
<evidence type="ECO:0000259" key="2">
    <source>
        <dbReference type="PROSITE" id="PS50280"/>
    </source>
</evidence>
<dbReference type="OrthoDB" id="265717at2759"/>
<evidence type="ECO:0000256" key="1">
    <source>
        <dbReference type="SAM" id="MobiDB-lite"/>
    </source>
</evidence>
<dbReference type="PANTHER" id="PTHR47332:SF2">
    <property type="entry name" value="SET-6"/>
    <property type="match status" value="1"/>
</dbReference>
<dbReference type="InterPro" id="IPR053185">
    <property type="entry name" value="SET_domain_protein"/>
</dbReference>
<comment type="caution">
    <text evidence="3">The sequence shown here is derived from an EMBL/GenBank/DDBJ whole genome shotgun (WGS) entry which is preliminary data.</text>
</comment>
<dbReference type="AlphaFoldDB" id="A0A9P4RAU4"/>
<evidence type="ECO:0000313" key="3">
    <source>
        <dbReference type="EMBL" id="KAF2740081.1"/>
    </source>
</evidence>
<gene>
    <name evidence="3" type="ORF">EJ04DRAFT_518882</name>
</gene>
<dbReference type="CDD" id="cd20071">
    <property type="entry name" value="SET_SMYD"/>
    <property type="match status" value="1"/>
</dbReference>
<keyword evidence="4" id="KW-1185">Reference proteome</keyword>
<sequence>MALPTDPFLIKVSFDDDEPRGGIANQTFQSLLRSNSIASRAISPFAHATAATPLETRGSRLGEGVPLATRLVADICPSQGPSAFTYVAPSPEQPPPPPNSPLTWALDSLVIRTAFRFPTSLAEPNHFPTPILSPADPPNSPDTWPFEPMETTNKMESAGTNTPGIGSSGQTTEAKDPPKAPEGALYEIRAVPGKGFGCFAINEIKRGTRILAESPILTVERAPYFLEDIKSKYDRLSAEDKAKYFSLHSAHGQDPRMWPQRIHPTVPTLERMRIIEQHEARHSKQPSLISIFQTNAFEMNDGAAVFFHASRFNHRCNSNACFTWNDKTAKEVIHTTHDIKAGEEITLTYCDATHDKATRQYELKNYGFVCDCPACGDTDDAESFATKSAERRYRLMELTQEMRPLRGHNLSGAIDSVQWLPQMMEYIALLVEEDHYSSLLASAYLDLALVLEGHGELRMGKNAAEKALEVRVDCMGLDFDETEEFARVVHRISRKLEKQDEDSD</sequence>
<feature type="compositionally biased region" description="Polar residues" evidence="1">
    <location>
        <begin position="156"/>
        <end position="172"/>
    </location>
</feature>
<reference evidence="3" key="1">
    <citation type="journal article" date="2020" name="Stud. Mycol.">
        <title>101 Dothideomycetes genomes: a test case for predicting lifestyles and emergence of pathogens.</title>
        <authorList>
            <person name="Haridas S."/>
            <person name="Albert R."/>
            <person name="Binder M."/>
            <person name="Bloem J."/>
            <person name="Labutti K."/>
            <person name="Salamov A."/>
            <person name="Andreopoulos B."/>
            <person name="Baker S."/>
            <person name="Barry K."/>
            <person name="Bills G."/>
            <person name="Bluhm B."/>
            <person name="Cannon C."/>
            <person name="Castanera R."/>
            <person name="Culley D."/>
            <person name="Daum C."/>
            <person name="Ezra D."/>
            <person name="Gonzalez J."/>
            <person name="Henrissat B."/>
            <person name="Kuo A."/>
            <person name="Liang C."/>
            <person name="Lipzen A."/>
            <person name="Lutzoni F."/>
            <person name="Magnuson J."/>
            <person name="Mondo S."/>
            <person name="Nolan M."/>
            <person name="Ohm R."/>
            <person name="Pangilinan J."/>
            <person name="Park H.-J."/>
            <person name="Ramirez L."/>
            <person name="Alfaro M."/>
            <person name="Sun H."/>
            <person name="Tritt A."/>
            <person name="Yoshinaga Y."/>
            <person name="Zwiers L.-H."/>
            <person name="Turgeon B."/>
            <person name="Goodwin S."/>
            <person name="Spatafora J."/>
            <person name="Crous P."/>
            <person name="Grigoriev I."/>
        </authorList>
    </citation>
    <scope>NUCLEOTIDE SEQUENCE</scope>
    <source>
        <strain evidence="3">CBS 125425</strain>
    </source>
</reference>
<dbReference type="Gene3D" id="2.170.270.10">
    <property type="entry name" value="SET domain"/>
    <property type="match status" value="1"/>
</dbReference>
<feature type="region of interest" description="Disordered" evidence="1">
    <location>
        <begin position="156"/>
        <end position="180"/>
    </location>
</feature>
<feature type="domain" description="SET" evidence="2">
    <location>
        <begin position="181"/>
        <end position="350"/>
    </location>
</feature>
<proteinExistence type="predicted"/>
<dbReference type="PROSITE" id="PS50280">
    <property type="entry name" value="SET"/>
    <property type="match status" value="1"/>
</dbReference>
<evidence type="ECO:0000313" key="4">
    <source>
        <dbReference type="Proteomes" id="UP000799444"/>
    </source>
</evidence>
<dbReference type="PANTHER" id="PTHR47332">
    <property type="entry name" value="SET DOMAIN-CONTAINING PROTEIN 5"/>
    <property type="match status" value="1"/>
</dbReference>
<protein>
    <submittedName>
        <fullName evidence="3">SET domain-containing protein</fullName>
    </submittedName>
</protein>
<dbReference type="Proteomes" id="UP000799444">
    <property type="component" value="Unassembled WGS sequence"/>
</dbReference>
<dbReference type="SUPFAM" id="SSF82199">
    <property type="entry name" value="SET domain"/>
    <property type="match status" value="1"/>
</dbReference>